<dbReference type="PANTHER" id="PTHR10098:SF108">
    <property type="entry name" value="TETRATRICOPEPTIDE REPEAT PROTEIN 28"/>
    <property type="match status" value="1"/>
</dbReference>
<proteinExistence type="predicted"/>
<comment type="caution">
    <text evidence="4">The sequence shown here is derived from an EMBL/GenBank/DDBJ whole genome shotgun (WGS) entry which is preliminary data.</text>
</comment>
<keyword evidence="2" id="KW-1133">Transmembrane helix</keyword>
<dbReference type="SMART" id="SM00028">
    <property type="entry name" value="TPR"/>
    <property type="match status" value="11"/>
</dbReference>
<keyword evidence="1" id="KW-0802">TPR repeat</keyword>
<reference evidence="4" key="1">
    <citation type="journal article" date="2020" name="mSystems">
        <title>Genome- and Community-Level Interaction Insights into Carbon Utilization and Element Cycling Functions of Hydrothermarchaeota in Hydrothermal Sediment.</title>
        <authorList>
            <person name="Zhou Z."/>
            <person name="Liu Y."/>
            <person name="Xu W."/>
            <person name="Pan J."/>
            <person name="Luo Z.H."/>
            <person name="Li M."/>
        </authorList>
    </citation>
    <scope>NUCLEOTIDE SEQUENCE [LARGE SCALE GENOMIC DNA]</scope>
    <source>
        <strain evidence="4">SpSt-914</strain>
    </source>
</reference>
<dbReference type="EMBL" id="DTMZ01000041">
    <property type="protein sequence ID" value="HGD12841.1"/>
    <property type="molecule type" value="Genomic_DNA"/>
</dbReference>
<dbReference type="InterPro" id="IPR041617">
    <property type="entry name" value="TPR_MalT"/>
</dbReference>
<evidence type="ECO:0000256" key="2">
    <source>
        <dbReference type="SAM" id="Phobius"/>
    </source>
</evidence>
<sequence>MAIYFLIVLLILLLGIAVLLFWKWKTGVSRRIHHLETEINRLQPLAFARDLARLNQYQRRLGVVFIDSLPVSADPVIRESFEAGLKFAEQGLWDKAYQFWNEAKSRAKGDELASLHFLCGGCLFLRRQIDAAERELNLALMISRQTGNKVGISATMFVLAGLAREQGKLPMAQKLLEQSVRITSQVGNAGLTGRTLVRLAEIYHAEQQYALAIERYRQASKLFESEGNLSLASIQYYSIGGIYFELGELDKARAAYEDGLHLARATRSRINEANNLMAIGVVHRVQGDYKRALELLDRALRLYREINFIKGQVQVLHELALVHEKNNELDIAREFFEQGLLFARRIRDAQLMVNNLLGLALNCMFHYNYDRAKTLIEEAANIGNQLNSAAVSTRIQIVLARLYLRQGEIARAIETLNTAIVLAREAHDRRHEAKALLELTRALRLAGKIEEATNTIQRFWKQFNGMPDRELEGDAWGEDGLLRAAKDEIKPALESLKKAYDRHLKLGVKRAVAEDLVQLGKLLIQSRQFTEAQSVLREAITTAESAADYGVQAQALSFLGDALFALKEPGGVELYNKALELYRSISDLRGEATTLQKIGAVFYEESLWDKARLNLEQAARIFQRINDQEGIEAVKAVMNKLPVTEVGLKFTSEY</sequence>
<dbReference type="InterPro" id="IPR011717">
    <property type="entry name" value="TPR-4"/>
</dbReference>
<dbReference type="GO" id="GO:0042802">
    <property type="term" value="F:identical protein binding"/>
    <property type="evidence" value="ECO:0007669"/>
    <property type="project" value="InterPro"/>
</dbReference>
<dbReference type="AlphaFoldDB" id="A0A7V3UZN8"/>
<dbReference type="Pfam" id="PF13424">
    <property type="entry name" value="TPR_12"/>
    <property type="match status" value="1"/>
</dbReference>
<keyword evidence="2" id="KW-0472">Membrane</keyword>
<evidence type="ECO:0000259" key="3">
    <source>
        <dbReference type="Pfam" id="PF17874"/>
    </source>
</evidence>
<dbReference type="SUPFAM" id="SSF48452">
    <property type="entry name" value="TPR-like"/>
    <property type="match status" value="3"/>
</dbReference>
<organism evidence="4">
    <name type="scientific">candidate division WOR-3 bacterium</name>
    <dbReference type="NCBI Taxonomy" id="2052148"/>
    <lineage>
        <taxon>Bacteria</taxon>
        <taxon>Bacteria division WOR-3</taxon>
    </lineage>
</organism>
<dbReference type="Pfam" id="PF07721">
    <property type="entry name" value="TPR_4"/>
    <property type="match status" value="1"/>
</dbReference>
<name>A0A7V3UZN8_UNCW3</name>
<feature type="repeat" description="TPR" evidence="1">
    <location>
        <begin position="233"/>
        <end position="266"/>
    </location>
</feature>
<feature type="domain" description="MalT-like TPR region" evidence="3">
    <location>
        <begin position="127"/>
        <end position="310"/>
    </location>
</feature>
<gene>
    <name evidence="4" type="ORF">ENX16_01980</name>
</gene>
<keyword evidence="2" id="KW-0812">Transmembrane</keyword>
<dbReference type="PROSITE" id="PS50005">
    <property type="entry name" value="TPR"/>
    <property type="match status" value="2"/>
</dbReference>
<feature type="transmembrane region" description="Helical" evidence="2">
    <location>
        <begin position="6"/>
        <end position="24"/>
    </location>
</feature>
<feature type="repeat" description="TPR" evidence="1">
    <location>
        <begin position="273"/>
        <end position="306"/>
    </location>
</feature>
<dbReference type="InterPro" id="IPR011990">
    <property type="entry name" value="TPR-like_helical_dom_sf"/>
</dbReference>
<evidence type="ECO:0000256" key="1">
    <source>
        <dbReference type="PROSITE-ProRule" id="PRU00339"/>
    </source>
</evidence>
<dbReference type="Gene3D" id="1.25.40.10">
    <property type="entry name" value="Tetratricopeptide repeat domain"/>
    <property type="match status" value="4"/>
</dbReference>
<evidence type="ECO:0000313" key="4">
    <source>
        <dbReference type="EMBL" id="HGD12841.1"/>
    </source>
</evidence>
<dbReference type="InterPro" id="IPR019734">
    <property type="entry name" value="TPR_rpt"/>
</dbReference>
<accession>A0A7V3UZN8</accession>
<dbReference type="PANTHER" id="PTHR10098">
    <property type="entry name" value="RAPSYN-RELATED"/>
    <property type="match status" value="1"/>
</dbReference>
<dbReference type="Pfam" id="PF17874">
    <property type="entry name" value="TPR_MalT"/>
    <property type="match status" value="1"/>
</dbReference>
<protein>
    <submittedName>
        <fullName evidence="4">Tetratricopeptide repeat protein</fullName>
    </submittedName>
</protein>